<dbReference type="AlphaFoldDB" id="A0A1F6A700"/>
<dbReference type="STRING" id="1798384.A3D03_00615"/>
<dbReference type="Pfam" id="PF08843">
    <property type="entry name" value="AbiEii"/>
    <property type="match status" value="1"/>
</dbReference>
<reference evidence="1 2" key="1">
    <citation type="journal article" date="2016" name="Nat. Commun.">
        <title>Thousands of microbial genomes shed light on interconnected biogeochemical processes in an aquifer system.</title>
        <authorList>
            <person name="Anantharaman K."/>
            <person name="Brown C.T."/>
            <person name="Hug L.A."/>
            <person name="Sharon I."/>
            <person name="Castelle C.J."/>
            <person name="Probst A.J."/>
            <person name="Thomas B.C."/>
            <person name="Singh A."/>
            <person name="Wilkins M.J."/>
            <person name="Karaoz U."/>
            <person name="Brodie E.L."/>
            <person name="Williams K.H."/>
            <person name="Hubbard S.S."/>
            <person name="Banfield J.F."/>
        </authorList>
    </citation>
    <scope>NUCLEOTIDE SEQUENCE [LARGE SCALE GENOMIC DNA]</scope>
</reference>
<sequence>MELVLKEPYLLKRFYWTGGTVLAEFYLHHRESEDIDLFSENQEIHLPSINKFIGIAGTKLHAKKIVHRQFLGLHTYIFTLSTIQLKVDFNYYPFPRIEKGRKWKGLEIDSLLDITVNKLHTISTKARERDFVDLYFILKNENWNLKELIILAKSKFDWHIDPIQLGQTFTQVVALKDVPKMLVPFDREDMERCFLKEAKKLAKDIFK</sequence>
<evidence type="ECO:0000313" key="2">
    <source>
        <dbReference type="Proteomes" id="UP000177092"/>
    </source>
</evidence>
<evidence type="ECO:0000313" key="1">
    <source>
        <dbReference type="EMBL" id="OGG20508.1"/>
    </source>
</evidence>
<gene>
    <name evidence="1" type="ORF">A3D03_00615</name>
</gene>
<comment type="caution">
    <text evidence="1">The sequence shown here is derived from an EMBL/GenBank/DDBJ whole genome shotgun (WGS) entry which is preliminary data.</text>
</comment>
<organism evidence="1 2">
    <name type="scientific">Candidatus Gottesmanbacteria bacterium RIFCSPHIGHO2_02_FULL_40_13</name>
    <dbReference type="NCBI Taxonomy" id="1798384"/>
    <lineage>
        <taxon>Bacteria</taxon>
        <taxon>Candidatus Gottesmaniibacteriota</taxon>
    </lineage>
</organism>
<dbReference type="EMBL" id="MFJN01000044">
    <property type="protein sequence ID" value="OGG20508.1"/>
    <property type="molecule type" value="Genomic_DNA"/>
</dbReference>
<evidence type="ECO:0008006" key="3">
    <source>
        <dbReference type="Google" id="ProtNLM"/>
    </source>
</evidence>
<protein>
    <recommendedName>
        <fullName evidence="3">Nucleotidyl transferase AbiEii/AbiGii toxin family protein</fullName>
    </recommendedName>
</protein>
<dbReference type="Proteomes" id="UP000177092">
    <property type="component" value="Unassembled WGS sequence"/>
</dbReference>
<accession>A0A1F6A700</accession>
<dbReference type="InterPro" id="IPR014942">
    <property type="entry name" value="AbiEii"/>
</dbReference>
<name>A0A1F6A700_9BACT</name>
<proteinExistence type="predicted"/>